<dbReference type="Proteomes" id="UP000625804">
    <property type="component" value="Unassembled WGS sequence"/>
</dbReference>
<protein>
    <submittedName>
        <fullName evidence="3">Type I pullulanase</fullName>
        <ecNumber evidence="3">3.2.1.41</ecNumber>
    </submittedName>
</protein>
<dbReference type="GO" id="GO:0005975">
    <property type="term" value="P:carbohydrate metabolic process"/>
    <property type="evidence" value="ECO:0007669"/>
    <property type="project" value="InterPro"/>
</dbReference>
<dbReference type="InterPro" id="IPR011840">
    <property type="entry name" value="PulA_typeI"/>
</dbReference>
<comment type="similarity">
    <text evidence="1">Belongs to the glycosyl hydrolase 13 family.</text>
</comment>
<dbReference type="Pfam" id="PF21653">
    <property type="entry name" value="pulA_all-beta"/>
    <property type="match status" value="1"/>
</dbReference>
<dbReference type="SUPFAM" id="SSF81296">
    <property type="entry name" value="E set domains"/>
    <property type="match status" value="1"/>
</dbReference>
<dbReference type="CDD" id="cd02860">
    <property type="entry name" value="E_set_Pullulanase"/>
    <property type="match status" value="1"/>
</dbReference>
<dbReference type="Gene3D" id="2.60.40.1180">
    <property type="entry name" value="Golgi alpha-mannosidase II"/>
    <property type="match status" value="1"/>
</dbReference>
<dbReference type="CDD" id="cd11341">
    <property type="entry name" value="AmyAc_Pullulanase_LD-like"/>
    <property type="match status" value="1"/>
</dbReference>
<dbReference type="AlphaFoldDB" id="A0A8J8GFG1"/>
<dbReference type="PANTHER" id="PTHR43002">
    <property type="entry name" value="GLYCOGEN DEBRANCHING ENZYME"/>
    <property type="match status" value="1"/>
</dbReference>
<keyword evidence="3" id="KW-0378">Hydrolase</keyword>
<dbReference type="InterPro" id="IPR004193">
    <property type="entry name" value="Glyco_hydro_13_N"/>
</dbReference>
<keyword evidence="3" id="KW-0326">Glycosidase</keyword>
<dbReference type="InterPro" id="IPR013783">
    <property type="entry name" value="Ig-like_fold"/>
</dbReference>
<dbReference type="InterPro" id="IPR040697">
    <property type="entry name" value="PulA_N1"/>
</dbReference>
<dbReference type="InterPro" id="IPR014756">
    <property type="entry name" value="Ig_E-set"/>
</dbReference>
<dbReference type="Gene3D" id="3.20.20.80">
    <property type="entry name" value="Glycosidases"/>
    <property type="match status" value="1"/>
</dbReference>
<gene>
    <name evidence="3" type="primary">pulA</name>
    <name evidence="3" type="ORF">HR057_06060</name>
</gene>
<name>A0A8J8GFG1_9BACI</name>
<dbReference type="Pfam" id="PF17999">
    <property type="entry name" value="PulA_N1"/>
    <property type="match status" value="1"/>
</dbReference>
<comment type="caution">
    <text evidence="3">The sequence shown here is derived from an EMBL/GenBank/DDBJ whole genome shotgun (WGS) entry which is preliminary data.</text>
</comment>
<dbReference type="InterPro" id="IPR017853">
    <property type="entry name" value="GH"/>
</dbReference>
<dbReference type="NCBIfam" id="TIGR02104">
    <property type="entry name" value="pulA_typeI"/>
    <property type="match status" value="1"/>
</dbReference>
<dbReference type="EMBL" id="JABTTE010000005">
    <property type="protein sequence ID" value="NSL51335.1"/>
    <property type="molecule type" value="Genomic_DNA"/>
</dbReference>
<organism evidence="3 4">
    <name type="scientific">Calidifontibacillus erzurumensis</name>
    <dbReference type="NCBI Taxonomy" id="2741433"/>
    <lineage>
        <taxon>Bacteria</taxon>
        <taxon>Bacillati</taxon>
        <taxon>Bacillota</taxon>
        <taxon>Bacilli</taxon>
        <taxon>Bacillales</taxon>
        <taxon>Bacillaceae</taxon>
        <taxon>Calidifontibacillus/Schinkia group</taxon>
        <taxon>Calidifontibacillus</taxon>
    </lineage>
</organism>
<reference evidence="3" key="1">
    <citation type="submission" date="2020-06" db="EMBL/GenBank/DDBJ databases">
        <title>A novel thermopfilic bacterium from Erzurum, Turkey.</title>
        <authorList>
            <person name="Adiguzel A."/>
            <person name="Ay H."/>
            <person name="Baltaci M.O."/>
        </authorList>
    </citation>
    <scope>NUCLEOTIDE SEQUENCE</scope>
    <source>
        <strain evidence="3">P2</strain>
    </source>
</reference>
<sequence>MNWFEAYLDEMDVVTILLSKTNPPIYERQFYISDGTVKQPLTIISQQELIGELKYTCKSPFEIDLAKKYMICDQIGNETDLLIGSVIRTEKFDKKFFYDGNDLGATYTKEKTIFKVWAPTASDVLLIFYEQSGNIKQTYEMVRSDKGVWSFDLSGDCEGFYYRYHVCVNNVWREAVDPYARAVSVNGEYGIVIDLKKTEVPKQSKHLPPILGPTDAIIYETHIRDFSVHPESGVKNKGKYIAFCEENTKGPNDCKTCLDYIVDLGVTHLELLPFNDFGGIDETKENGEYNWGYNPLHYNVPEGSYATDPYDPYVRIRETKEMIEALHRKGIRVIMDVVYNHVYIREQSNFRKIVPGYYFRYTEYGFPSNGTGVGNDIASERLMVRKFIIDSVIYWIKEYNVDGFRFDLMGILDITTMNAIRQAVDEIDPSIIIIGEGWNLNTPLLEEEKATIMNAAKMPRIAHFNDVFRDTVKGSTFHLLERGYISGNLKYKHKLKMLFAGSISVTKKMKGMFPSPSQTVNYVECHDNHTLWDKLAVSNADESVEIRKKRQYLAIAIVLLSQGIPFLHSGIEFFRTKYGEGNSYNKPDYINQLDWARKNMFEDFIPYIKTLIAIRKAHPAFRLKTREEIERHYRWLMLPTNLAGFFLYDLEEIDPWREIIVIFNNGLKEKEWQLPSNELWNIAVQGDQADENGLGQVSQKVLIPPLSTVILFKHREKK</sequence>
<dbReference type="InterPro" id="IPR006047">
    <property type="entry name" value="GH13_cat_dom"/>
</dbReference>
<dbReference type="Gene3D" id="2.60.40.2320">
    <property type="match status" value="1"/>
</dbReference>
<dbReference type="GO" id="GO:0051060">
    <property type="term" value="F:pullulanase activity"/>
    <property type="evidence" value="ECO:0007669"/>
    <property type="project" value="UniProtKB-EC"/>
</dbReference>
<dbReference type="SMART" id="SM00642">
    <property type="entry name" value="Aamy"/>
    <property type="match status" value="1"/>
</dbReference>
<dbReference type="EC" id="3.2.1.41" evidence="3"/>
<dbReference type="InterPro" id="IPR049117">
    <property type="entry name" value="pulA_all-beta"/>
</dbReference>
<feature type="domain" description="Glycosyl hydrolase family 13 catalytic" evidence="2">
    <location>
        <begin position="220"/>
        <end position="615"/>
    </location>
</feature>
<evidence type="ECO:0000313" key="4">
    <source>
        <dbReference type="Proteomes" id="UP000625804"/>
    </source>
</evidence>
<dbReference type="Gene3D" id="2.60.40.10">
    <property type="entry name" value="Immunoglobulins"/>
    <property type="match status" value="1"/>
</dbReference>
<dbReference type="RefSeq" id="WP_173730539.1">
    <property type="nucleotide sequence ID" value="NZ_JABTTE010000005.1"/>
</dbReference>
<dbReference type="InterPro" id="IPR013780">
    <property type="entry name" value="Glyco_hydro_b"/>
</dbReference>
<keyword evidence="4" id="KW-1185">Reference proteome</keyword>
<dbReference type="SUPFAM" id="SSF51445">
    <property type="entry name" value="(Trans)glycosidases"/>
    <property type="match status" value="1"/>
</dbReference>
<proteinExistence type="inferred from homology"/>
<evidence type="ECO:0000256" key="1">
    <source>
        <dbReference type="ARBA" id="ARBA00008061"/>
    </source>
</evidence>
<evidence type="ECO:0000259" key="2">
    <source>
        <dbReference type="SMART" id="SM00642"/>
    </source>
</evidence>
<evidence type="ECO:0000313" key="3">
    <source>
        <dbReference type="EMBL" id="NSL51335.1"/>
    </source>
</evidence>
<accession>A0A8J8GFG1</accession>
<dbReference type="Pfam" id="PF02922">
    <property type="entry name" value="CBM_48"/>
    <property type="match status" value="1"/>
</dbReference>